<keyword evidence="2" id="KW-1185">Reference proteome</keyword>
<accession>A0A521D9A8</accession>
<dbReference type="AlphaFoldDB" id="A0A521D9A8"/>
<name>A0A521D9A8_9SPHI</name>
<reference evidence="1 2" key="1">
    <citation type="submission" date="2017-05" db="EMBL/GenBank/DDBJ databases">
        <authorList>
            <person name="Varghese N."/>
            <person name="Submissions S."/>
        </authorList>
    </citation>
    <scope>NUCLEOTIDE SEQUENCE [LARGE SCALE GENOMIC DNA]</scope>
    <source>
        <strain evidence="1 2">DSM 19036</strain>
    </source>
</reference>
<evidence type="ECO:0000313" key="2">
    <source>
        <dbReference type="Proteomes" id="UP000320300"/>
    </source>
</evidence>
<sequence length="268" mass="31687">MECYTKGLFFALFDIYRQMNTKGQIRLNYPEEFRIACKINNLRHDELIQYFIDHVSFYAFIGGNMEPPFLWATAVSIECKAVLNQPVETITDARIQEISLRYIKQLTSLHLETDFSRDKETRTSVSLMKEWSQEMLPLTDYKMDLYTEDNHLFNLSFDFNLVCRLNGIDAERLLQYFMDSISLARERAVNVIEEIRITPGVAVLLILVGDHEEVKNRVLPQQEIYKKFGLQLLKLDKKQKMESNLENRMMAYSAFYREWYNALNQNIN</sequence>
<proteinExistence type="predicted"/>
<organism evidence="1 2">
    <name type="scientific">Pedobacter westerhofensis</name>
    <dbReference type="NCBI Taxonomy" id="425512"/>
    <lineage>
        <taxon>Bacteria</taxon>
        <taxon>Pseudomonadati</taxon>
        <taxon>Bacteroidota</taxon>
        <taxon>Sphingobacteriia</taxon>
        <taxon>Sphingobacteriales</taxon>
        <taxon>Sphingobacteriaceae</taxon>
        <taxon>Pedobacter</taxon>
    </lineage>
</organism>
<evidence type="ECO:0000313" key="1">
    <source>
        <dbReference type="EMBL" id="SMO68182.1"/>
    </source>
</evidence>
<gene>
    <name evidence="1" type="ORF">SAMN06265348_105128</name>
</gene>
<dbReference type="Proteomes" id="UP000320300">
    <property type="component" value="Unassembled WGS sequence"/>
</dbReference>
<protein>
    <submittedName>
        <fullName evidence="1">Uncharacterized protein</fullName>
    </submittedName>
</protein>
<dbReference type="EMBL" id="FXTN01000005">
    <property type="protein sequence ID" value="SMO68182.1"/>
    <property type="molecule type" value="Genomic_DNA"/>
</dbReference>